<keyword evidence="1" id="KW-0732">Signal</keyword>
<dbReference type="Proteomes" id="UP000634647">
    <property type="component" value="Unassembled WGS sequence"/>
</dbReference>
<evidence type="ECO:0000256" key="1">
    <source>
        <dbReference type="ARBA" id="ARBA00022729"/>
    </source>
</evidence>
<comment type="caution">
    <text evidence="3">The sequence shown here is derived from an EMBL/GenBank/DDBJ whole genome shotgun (WGS) entry which is preliminary data.</text>
</comment>
<dbReference type="EMBL" id="FNOB01000012">
    <property type="protein sequence ID" value="SDX25570.1"/>
    <property type="molecule type" value="Genomic_DNA"/>
</dbReference>
<dbReference type="InterPro" id="IPR006311">
    <property type="entry name" value="TAT_signal"/>
</dbReference>
<dbReference type="Proteomes" id="UP000199541">
    <property type="component" value="Unassembled WGS sequence"/>
</dbReference>
<protein>
    <submittedName>
        <fullName evidence="3">Spermidine/putrescine ABC transporter substrate-binding protein</fullName>
    </submittedName>
    <submittedName>
        <fullName evidence="4">Spermidine/putrescine transport system substrate-binding protein</fullName>
    </submittedName>
</protein>
<proteinExistence type="predicted"/>
<dbReference type="SUPFAM" id="SSF53850">
    <property type="entry name" value="Periplasmic binding protein-like II"/>
    <property type="match status" value="1"/>
</dbReference>
<evidence type="ECO:0000313" key="5">
    <source>
        <dbReference type="Proteomes" id="UP000199541"/>
    </source>
</evidence>
<dbReference type="Gene3D" id="3.40.190.10">
    <property type="entry name" value="Periplasmic binding protein-like II"/>
    <property type="match status" value="2"/>
</dbReference>
<reference evidence="3" key="3">
    <citation type="submission" date="2023-06" db="EMBL/GenBank/DDBJ databases">
        <authorList>
            <person name="Sun Q."/>
            <person name="Zhou Y."/>
        </authorList>
    </citation>
    <scope>NUCLEOTIDE SEQUENCE</scope>
    <source>
        <strain evidence="3">CGMCC 1.10859</strain>
    </source>
</reference>
<accession>A0AAN4USR4</accession>
<dbReference type="RefSeq" id="WP_051646313.1">
    <property type="nucleotide sequence ID" value="NZ_BNAB01000012.1"/>
</dbReference>
<dbReference type="AlphaFoldDB" id="A0AAN4USR4"/>
<dbReference type="InterPro" id="IPR006059">
    <property type="entry name" value="SBP"/>
</dbReference>
<evidence type="ECO:0000313" key="4">
    <source>
        <dbReference type="EMBL" id="SDX25570.1"/>
    </source>
</evidence>
<dbReference type="Pfam" id="PF13416">
    <property type="entry name" value="SBP_bac_8"/>
    <property type="match status" value="1"/>
</dbReference>
<name>A0AAN4USR4_9RHOB</name>
<feature type="region of interest" description="Disordered" evidence="2">
    <location>
        <begin position="132"/>
        <end position="156"/>
    </location>
</feature>
<gene>
    <name evidence="3" type="ORF">GCM10008024_26800</name>
    <name evidence="4" type="ORF">SAMN05444006_112120</name>
</gene>
<feature type="compositionally biased region" description="Basic and acidic residues" evidence="2">
    <location>
        <begin position="132"/>
        <end position="141"/>
    </location>
</feature>
<keyword evidence="5" id="KW-1185">Reference proteome</keyword>
<evidence type="ECO:0000256" key="2">
    <source>
        <dbReference type="SAM" id="MobiDB-lite"/>
    </source>
</evidence>
<dbReference type="PROSITE" id="PS51318">
    <property type="entry name" value="TAT"/>
    <property type="match status" value="1"/>
</dbReference>
<reference evidence="3" key="1">
    <citation type="journal article" date="2014" name="Int. J. Syst. Evol. Microbiol.">
        <title>Complete genome sequence of Corynebacterium casei LMG S-19264T (=DSM 44701T), isolated from a smear-ripened cheese.</title>
        <authorList>
            <consortium name="US DOE Joint Genome Institute (JGI-PGF)"/>
            <person name="Walter F."/>
            <person name="Albersmeier A."/>
            <person name="Kalinowski J."/>
            <person name="Ruckert C."/>
        </authorList>
    </citation>
    <scope>NUCLEOTIDE SEQUENCE</scope>
    <source>
        <strain evidence="3">CGMCC 1.10859</strain>
    </source>
</reference>
<evidence type="ECO:0000313" key="3">
    <source>
        <dbReference type="EMBL" id="GHE03429.1"/>
    </source>
</evidence>
<organism evidence="3 6">
    <name type="scientific">Allgaiera indica</name>
    <dbReference type="NCBI Taxonomy" id="765699"/>
    <lineage>
        <taxon>Bacteria</taxon>
        <taxon>Pseudomonadati</taxon>
        <taxon>Pseudomonadota</taxon>
        <taxon>Alphaproteobacteria</taxon>
        <taxon>Rhodobacterales</taxon>
        <taxon>Paracoccaceae</taxon>
        <taxon>Allgaiera</taxon>
    </lineage>
</organism>
<evidence type="ECO:0000313" key="6">
    <source>
        <dbReference type="Proteomes" id="UP000634647"/>
    </source>
</evidence>
<dbReference type="PANTHER" id="PTHR30222">
    <property type="entry name" value="SPERMIDINE/PUTRESCINE-BINDING PERIPLASMIC PROTEIN"/>
    <property type="match status" value="1"/>
</dbReference>
<dbReference type="PANTHER" id="PTHR30222:SF2">
    <property type="entry name" value="ABC TRANSPORTER SUBSTRATE-BINDING PROTEIN"/>
    <property type="match status" value="1"/>
</dbReference>
<sequence length="399" mass="44099">MTKDPENRGLPISRRDLLALGASTAGVVSLSSLSTLIGTRRAMAAGVDKINLCSWGGAYQMSQIEAYQKPYTKKTGVNFNNIEKSGNGPALLTAQEQSGNVSWDIVDLVQADANRLYEQGLLQEIVFDKDLDKSPDGKPASEDFTLGSLGSGAEGETSGGYVSTISYNTMFGYNKKAFKNDAPSSVKDVWDLEKFPGKRALQKIPAGNLEWALYVDGVEKDKIYEELAKPEGVDRAFKKLDELKPHAVWWSEGAQPPQMLAQGEAVIASAYNGRIFNAIAADDQPFGFIWDGGIYEWDGWTIPASLPKDRLQAAMDFLRFSTSTKSLMEQARYIAYSPARKSSFAEMSDLTYYKNDKIKMMEYMPTSPEHLKHSIAKSASFWSNYGPQLSQRFSSWLAS</sequence>
<reference evidence="4 5" key="2">
    <citation type="submission" date="2016-10" db="EMBL/GenBank/DDBJ databases">
        <authorList>
            <person name="Varghese N."/>
            <person name="Submissions S."/>
        </authorList>
    </citation>
    <scope>NUCLEOTIDE SEQUENCE [LARGE SCALE GENOMIC DNA]</scope>
    <source>
        <strain evidence="4 5">DSM 24802</strain>
    </source>
</reference>
<dbReference type="EMBL" id="BNAB01000012">
    <property type="protein sequence ID" value="GHE03429.1"/>
    <property type="molecule type" value="Genomic_DNA"/>
</dbReference>